<dbReference type="Pfam" id="PF00041">
    <property type="entry name" value="fn3"/>
    <property type="match status" value="1"/>
</dbReference>
<evidence type="ECO:0000256" key="3">
    <source>
        <dbReference type="ARBA" id="ARBA00022729"/>
    </source>
</evidence>
<dbReference type="SUPFAM" id="SSF49464">
    <property type="entry name" value="Carboxypeptidase regulatory domain-like"/>
    <property type="match status" value="1"/>
</dbReference>
<dbReference type="InterPro" id="IPR008969">
    <property type="entry name" value="CarboxyPept-like_regulatory"/>
</dbReference>
<evidence type="ECO:0000256" key="6">
    <source>
        <dbReference type="SAM" id="Phobius"/>
    </source>
</evidence>
<dbReference type="Pfam" id="PF01471">
    <property type="entry name" value="PG_binding_1"/>
    <property type="match status" value="2"/>
</dbReference>
<dbReference type="InterPro" id="IPR033764">
    <property type="entry name" value="Sdr_B"/>
</dbReference>
<feature type="region of interest" description="Disordered" evidence="5">
    <location>
        <begin position="2266"/>
        <end position="2287"/>
    </location>
</feature>
<dbReference type="PROSITE" id="PS50853">
    <property type="entry name" value="FN3"/>
    <property type="match status" value="1"/>
</dbReference>
<dbReference type="SUPFAM" id="SSF49452">
    <property type="entry name" value="Starch-binding domain-like"/>
    <property type="match status" value="3"/>
</dbReference>
<proteinExistence type="predicted"/>
<dbReference type="InterPro" id="IPR032812">
    <property type="entry name" value="SbsA_Ig"/>
</dbReference>
<dbReference type="SUPFAM" id="SSF49265">
    <property type="entry name" value="Fibronectin type III"/>
    <property type="match status" value="1"/>
</dbReference>
<keyword evidence="6" id="KW-0472">Membrane</keyword>
<name>A0A837HQK2_9BACT</name>
<dbReference type="SUPFAM" id="SSF47090">
    <property type="entry name" value="PGBD-like"/>
    <property type="match status" value="2"/>
</dbReference>
<feature type="compositionally biased region" description="Low complexity" evidence="5">
    <location>
        <begin position="2266"/>
        <end position="2282"/>
    </location>
</feature>
<keyword evidence="2" id="KW-0964">Secreted</keyword>
<protein>
    <recommendedName>
        <fullName evidence="7">Fibronectin type-III domain-containing protein</fullName>
    </recommendedName>
</protein>
<dbReference type="CDD" id="cd00063">
    <property type="entry name" value="FN3"/>
    <property type="match status" value="1"/>
</dbReference>
<keyword evidence="6" id="KW-1133">Transmembrane helix</keyword>
<dbReference type="Pfam" id="PF13205">
    <property type="entry name" value="Big_5"/>
    <property type="match status" value="3"/>
</dbReference>
<keyword evidence="4" id="KW-0832">Ubl conjugation</keyword>
<reference evidence="8 9" key="1">
    <citation type="journal article" date="2015" name="Nature">
        <title>rRNA introns, odd ribosomes, and small enigmatic genomes across a large radiation of phyla.</title>
        <authorList>
            <person name="Brown C.T."/>
            <person name="Hug L.A."/>
            <person name="Thomas B.C."/>
            <person name="Sharon I."/>
            <person name="Castelle C.J."/>
            <person name="Singh A."/>
            <person name="Wilkins M.J."/>
            <person name="Williams K.H."/>
            <person name="Banfield J.F."/>
        </authorList>
    </citation>
    <scope>NUCLEOTIDE SEQUENCE [LARGE SCALE GENOMIC DNA]</scope>
</reference>
<comment type="caution">
    <text evidence="8">The sequence shown here is derived from an EMBL/GenBank/DDBJ whole genome shotgun (WGS) entry which is preliminary data.</text>
</comment>
<dbReference type="Gene3D" id="2.60.40.1220">
    <property type="match status" value="2"/>
</dbReference>
<comment type="subcellular location">
    <subcellularLocation>
        <location evidence="1">Secreted</location>
    </subcellularLocation>
</comment>
<feature type="transmembrane region" description="Helical" evidence="6">
    <location>
        <begin position="12"/>
        <end position="29"/>
    </location>
</feature>
<keyword evidence="6" id="KW-0812">Transmembrane</keyword>
<organism evidence="8 9">
    <name type="scientific">Candidatus Nomurabacteria bacterium GW2011_GWD2_39_12</name>
    <dbReference type="NCBI Taxonomy" id="1618759"/>
    <lineage>
        <taxon>Bacteria</taxon>
        <taxon>Candidatus Nomuraibacteriota</taxon>
    </lineage>
</organism>
<evidence type="ECO:0000256" key="2">
    <source>
        <dbReference type="ARBA" id="ARBA00022525"/>
    </source>
</evidence>
<dbReference type="Gene3D" id="2.60.40.1120">
    <property type="entry name" value="Carboxypeptidase-like, regulatory domain"/>
    <property type="match status" value="6"/>
</dbReference>
<dbReference type="GO" id="GO:0005576">
    <property type="term" value="C:extracellular region"/>
    <property type="evidence" value="ECO:0007669"/>
    <property type="project" value="UniProtKB-SubCell"/>
</dbReference>
<dbReference type="InterPro" id="IPR036116">
    <property type="entry name" value="FN3_sf"/>
</dbReference>
<evidence type="ECO:0000313" key="8">
    <source>
        <dbReference type="EMBL" id="KKR01730.1"/>
    </source>
</evidence>
<evidence type="ECO:0000256" key="1">
    <source>
        <dbReference type="ARBA" id="ARBA00004613"/>
    </source>
</evidence>
<dbReference type="Gene3D" id="1.10.101.10">
    <property type="entry name" value="PGBD-like superfamily/PGBD"/>
    <property type="match status" value="2"/>
</dbReference>
<dbReference type="InterPro" id="IPR014755">
    <property type="entry name" value="Cu-Rt/internalin_Ig-like"/>
</dbReference>
<dbReference type="Proteomes" id="UP000033998">
    <property type="component" value="Unassembled WGS sequence"/>
</dbReference>
<dbReference type="InterPro" id="IPR013783">
    <property type="entry name" value="Ig-like_fold"/>
</dbReference>
<evidence type="ECO:0000256" key="5">
    <source>
        <dbReference type="SAM" id="MobiDB-lite"/>
    </source>
</evidence>
<dbReference type="InterPro" id="IPR002477">
    <property type="entry name" value="Peptidoglycan-bd-like"/>
</dbReference>
<dbReference type="GO" id="GO:0030246">
    <property type="term" value="F:carbohydrate binding"/>
    <property type="evidence" value="ECO:0007669"/>
    <property type="project" value="InterPro"/>
</dbReference>
<dbReference type="SMART" id="SM00060">
    <property type="entry name" value="FN3"/>
    <property type="match status" value="1"/>
</dbReference>
<feature type="domain" description="Fibronectin type-III" evidence="7">
    <location>
        <begin position="2026"/>
        <end position="2115"/>
    </location>
</feature>
<evidence type="ECO:0000313" key="9">
    <source>
        <dbReference type="Proteomes" id="UP000033998"/>
    </source>
</evidence>
<accession>A0A837HQK2</accession>
<evidence type="ECO:0000256" key="4">
    <source>
        <dbReference type="ARBA" id="ARBA00022843"/>
    </source>
</evidence>
<dbReference type="Pfam" id="PF17210">
    <property type="entry name" value="SdrD_B"/>
    <property type="match status" value="1"/>
</dbReference>
<sequence length="2358" mass="236845">MNISLRKMFSPVAILTGIIAVSIFSFYLYSNVYAIDTTTITDNTPLFGGQKLKASSDNTAVLKVQFGSDSDTETLTSIKVTFASTAGSPSWTASSVTSSDLADLATTNGGIQLWEDAGAAGFQGQGTDTQVTLANTPQYAASNVFTITPASAPTLSTDETYFVVLKTKSAPVNANAFTIAVAANGDIVTSATNPSITAVTSRTITIDTTAPTLNTAMSFPQTASTGAPIMMFPHMTFSEQMDQTTLIPANITLTAGSAVNGAIRPFPDGFDFVISSPPTYLADSRFAKLTTVSTSFFQIAGTSPIFPQGTYSAPVVGDIVITQRETFPAELGLVTDATLTSGTFAVNGFAAFNPQQVTKVATPAATGAVTAATAVTAGDLIVVNTTATPTDVRYNWHIVTTGAAVNSTDLRLDGAASAPAYVSGSRFSTIAPTDTSAVNGSNAVVGTGSGGINFVVGDLVFAKVTAGGDNLNSFTWHVVTTAQNITTDIAPTTLRLDGASVAPTFAASTQVSKLTPAAEGAVSESATAFSLGDLVLAKTTANAANNNAYNFHIITNGATGANSTSLRFDNVPGTLAVSTAYTLTMTTGVKDSAGNALAANQVITFTTGSTGGTNTTPPVIQSTQPQSGSQNHPINAPIKMVFGVDMASSGAGSITDAANVGLSTDNFGVPGTAITTTKTYDSATKTLTLTPSSALTASTGYIVKINTTATTTNGTPFTASYFLFFKTASGVADATAPTVLGVSPANAGTGAALGTPVTAGFSEDMDPSTMTTTTVKLALTSNLAATVTGMVAYNPQSRSVSFAPSTALTANTSYTFTIVSGGSGVKDLSGNALAANFTSTFTTTSTADTTKPILSFVNADNFSVAVTFSEQVKSGGGPNAADNIANFTLESPVGSSIALSGKTVTYESGTKTARITGLSLTNGNTYKVTVLPLVQDLSNNLMDATGTPALNTQFGTIANSTTTGGQIGPGTGTIDPSMQGMNPSRVTPMSRGAGATSNYHIEFLASTSIPSTGQIVLTFPAGFTLTNAAAVSTANSFCNADLNSLASNVPTIGSVAVNNDAGTITITTASAATGTNSFLCMDLSGIVNSTVPSSSGYNVTMQTKDTAANNRATLQTITAAPFYLGTAGSRTLTVNVFKDANSNGTNNASEGINGVTVYLFSPATGGQEATTANSTIDGVATFTNLADGDYMVGIKPTAAINVAFNSAPQPFTVSASSLTKNFALSNAAAITISGTVTGTLNTKVDVFASSPNGFTKKTITLTGGADAYSLPVSPNSSYNVGVGPYMPESSFTPGSPPPPPPDFTFMPPPNVQVNVAAASVTNATVSGLAFVLSTADKTITGTVVDSSATGVSGAGVFCRPVATSTTGSAGGFGTGGQTNTSGAFSLKTVAGVYLCGVFKPGMPPVPEKQITVGAAANTPTTLAFVLDVATTLTITGTVKDDSGNAIPYAGVSGRKVVSTSNTTAVGGDSGNFVGGPTDSNGAYTLYVSAGTWVVEAFAPGFGRLGTKTITISTSSSTGQDFSAQNLSMGTITGTATQASTAVQGVMVRAEDSTLTSGNMAISGSDGTYSIKVPAGTYSLVCYFPGVGEGTPVTGITVTANTTTSGKNCTQSAPITITVNITDGTNAIPNAGVEVRDSNGRGNFTSTSTTSGANAVYTIVVPPGTYTVRAGHPAYGSLGTTTAVNSTQSITYNVGSSKQLYAVTGTITGDAVALSGAWVSLNGTPTGQTNTIFLGGQTIADGTFSISVPPGVYKVRADKPGYKSPAESTATVTTATVPVGTIALTTAARTITGTITVDGSGVSNAFVDATDGAGGYAVAQTSSTGTYTLNVDNGTWTIRAHSHGYEGGPLPVTVSGSNVSSQTIALTAISGFTIKAERPETFTPSAGGFLTNTDIGSNFQMEIPANALGTGSNAATVTTSINTAMPNPPSGAILSKNAVSINAVGSDGSPISSLNDEITITIPYTEADLPSGTTEASLVIGVWNDANQTYDTLSTTVDTELNTLTATVSHLSDFAPLVASGGSAPDTPTGLALSNAGNGTTLNLTWSAVSGASTYNVYKSTDNSSFPLLASPSVANYSATGLTAGTTYYFKISAVNSTGDESAASTAVSTVPVVSGGGGTPAPVASTGGGAPAAAAIVTPVVVTPVVTVDTGCAAGAKFSITTGKACAAATVTPATPATPAVPGVSPATPATPATVYNLGTTTLKNGSQGEAVKELQRFLNDKLNLGLALDGKLGPKTIAVIKTWQADNGLVPDGLIGAKTKAMMNAGTTPSTPASTSQSTGSYNLGASTLKSGSQGEAVKELQRFLNDKLNLSLVLDGKLGPKTIAVIKTWQADNGLVADGLVGKLTKAAMKAEAEKD</sequence>
<dbReference type="Pfam" id="PF07210">
    <property type="entry name" value="DUF1416"/>
    <property type="match status" value="1"/>
</dbReference>
<dbReference type="InterPro" id="IPR013784">
    <property type="entry name" value="Carb-bd-like_fold"/>
</dbReference>
<evidence type="ECO:0000259" key="7">
    <source>
        <dbReference type="PROSITE" id="PS50853"/>
    </source>
</evidence>
<dbReference type="EMBL" id="LBWE01000006">
    <property type="protein sequence ID" value="KKR01730.1"/>
    <property type="molecule type" value="Genomic_DNA"/>
</dbReference>
<keyword evidence="3" id="KW-0732">Signal</keyword>
<dbReference type="InterPro" id="IPR036365">
    <property type="entry name" value="PGBD-like_sf"/>
</dbReference>
<dbReference type="InterPro" id="IPR036366">
    <property type="entry name" value="PGBDSf"/>
</dbReference>
<dbReference type="Gene3D" id="2.60.40.10">
    <property type="entry name" value="Immunoglobulins"/>
    <property type="match status" value="2"/>
</dbReference>
<gene>
    <name evidence="8" type="ORF">UT27_C0006G0042</name>
</gene>
<dbReference type="SUPFAM" id="SSF117074">
    <property type="entry name" value="Hypothetical protein PA1324"/>
    <property type="match status" value="1"/>
</dbReference>
<dbReference type="InterPro" id="IPR010814">
    <property type="entry name" value="DUF1416"/>
</dbReference>
<dbReference type="InterPro" id="IPR003961">
    <property type="entry name" value="FN3_dom"/>
</dbReference>